<organism evidence="2 3">
    <name type="scientific">Escallonia herrerae</name>
    <dbReference type="NCBI Taxonomy" id="1293975"/>
    <lineage>
        <taxon>Eukaryota</taxon>
        <taxon>Viridiplantae</taxon>
        <taxon>Streptophyta</taxon>
        <taxon>Embryophyta</taxon>
        <taxon>Tracheophyta</taxon>
        <taxon>Spermatophyta</taxon>
        <taxon>Magnoliopsida</taxon>
        <taxon>eudicotyledons</taxon>
        <taxon>Gunneridae</taxon>
        <taxon>Pentapetalae</taxon>
        <taxon>asterids</taxon>
        <taxon>campanulids</taxon>
        <taxon>Escalloniales</taxon>
        <taxon>Escalloniaceae</taxon>
        <taxon>Escallonia</taxon>
    </lineage>
</organism>
<dbReference type="Pfam" id="PF05623">
    <property type="entry name" value="DUF789"/>
    <property type="match status" value="2"/>
</dbReference>
<dbReference type="InterPro" id="IPR008507">
    <property type="entry name" value="DUF789"/>
</dbReference>
<sequence>MSWSSSSSPKHSSSSPVLSNLESFLSSVTPVLPSKPLPQGCLQDLNSQWQPVKKGITEYFTLGDLWECYDEWSAYGAGTPVVLNNGENVVQYYVPYLSAIQIYVNKSSATSRNPRYDTDPVEFEVDSWSDDSESDKLSRSLSNNSSKAWDATSADSSIDHEGALPMKDRLGNLYFEYYDTCSPYWRIPLVDKIIEFAQTYPGLMTLKNVDLSPATWMAVAWYPIYHIPTKGNVKDLSACFLTFHTLSSSFQGIHYLFITQCLSNPMAPLIETFDKGRMHKRLKSFFSILMFPALCSTRSRIDDTMDNDEEAEDRLFEKSKGKGSGKIFLPPFGLATYKMQGDVWINSDASEYGRLIDLHSAADSWLKQLNVLHHDFNFFTSHSTVGYGMCI</sequence>
<dbReference type="PANTHER" id="PTHR31343">
    <property type="entry name" value="T15D22.8"/>
    <property type="match status" value="1"/>
</dbReference>
<evidence type="ECO:0000313" key="3">
    <source>
        <dbReference type="Proteomes" id="UP001188597"/>
    </source>
</evidence>
<accession>A0AA88XCG3</accession>
<dbReference type="Proteomes" id="UP001188597">
    <property type="component" value="Unassembled WGS sequence"/>
</dbReference>
<comment type="caution">
    <text evidence="2">The sequence shown here is derived from an EMBL/GenBank/DDBJ whole genome shotgun (WGS) entry which is preliminary data.</text>
</comment>
<reference evidence="2" key="1">
    <citation type="submission" date="2022-12" db="EMBL/GenBank/DDBJ databases">
        <title>Draft genome assemblies for two species of Escallonia (Escalloniales).</title>
        <authorList>
            <person name="Chanderbali A."/>
            <person name="Dervinis C."/>
            <person name="Anghel I."/>
            <person name="Soltis D."/>
            <person name="Soltis P."/>
            <person name="Zapata F."/>
        </authorList>
    </citation>
    <scope>NUCLEOTIDE SEQUENCE</scope>
    <source>
        <strain evidence="2">UCBG64.0493</strain>
        <tissue evidence="2">Leaf</tissue>
    </source>
</reference>
<dbReference type="EMBL" id="JAVXUP010000166">
    <property type="protein sequence ID" value="KAK3035780.1"/>
    <property type="molecule type" value="Genomic_DNA"/>
</dbReference>
<proteinExistence type="predicted"/>
<evidence type="ECO:0000313" key="2">
    <source>
        <dbReference type="EMBL" id="KAK3035780.1"/>
    </source>
</evidence>
<dbReference type="AlphaFoldDB" id="A0AA88XCG3"/>
<protein>
    <submittedName>
        <fullName evidence="2">Uncharacterized protein</fullName>
    </submittedName>
</protein>
<gene>
    <name evidence="2" type="ORF">RJ639_033509</name>
</gene>
<name>A0AA88XCG3_9ASTE</name>
<keyword evidence="3" id="KW-1185">Reference proteome</keyword>
<dbReference type="PANTHER" id="PTHR31343:SF29">
    <property type="entry name" value="DUF789 DOMAIN-CONTAINING PROTEIN"/>
    <property type="match status" value="1"/>
</dbReference>
<feature type="region of interest" description="Disordered" evidence="1">
    <location>
        <begin position="125"/>
        <end position="150"/>
    </location>
</feature>
<evidence type="ECO:0000256" key="1">
    <source>
        <dbReference type="SAM" id="MobiDB-lite"/>
    </source>
</evidence>